<organism evidence="1 2">
    <name type="scientific">Haemonchus contortus</name>
    <name type="common">Barber pole worm</name>
    <dbReference type="NCBI Taxonomy" id="6289"/>
    <lineage>
        <taxon>Eukaryota</taxon>
        <taxon>Metazoa</taxon>
        <taxon>Ecdysozoa</taxon>
        <taxon>Nematoda</taxon>
        <taxon>Chromadorea</taxon>
        <taxon>Rhabditida</taxon>
        <taxon>Rhabditina</taxon>
        <taxon>Rhabditomorpha</taxon>
        <taxon>Strongyloidea</taxon>
        <taxon>Trichostrongylidae</taxon>
        <taxon>Haemonchus</taxon>
    </lineage>
</organism>
<dbReference type="WBParaSite" id="HCON_00118400-00001">
    <property type="protein sequence ID" value="HCON_00118400-00001"/>
    <property type="gene ID" value="HCON_00118400"/>
</dbReference>
<evidence type="ECO:0000313" key="2">
    <source>
        <dbReference type="WBParaSite" id="HCON_00118400-00001"/>
    </source>
</evidence>
<keyword evidence="1" id="KW-1185">Reference proteome</keyword>
<reference evidence="2" key="1">
    <citation type="submission" date="2020-12" db="UniProtKB">
        <authorList>
            <consortium name="WormBaseParasite"/>
        </authorList>
    </citation>
    <scope>IDENTIFICATION</scope>
    <source>
        <strain evidence="2">MHco3</strain>
    </source>
</reference>
<protein>
    <submittedName>
        <fullName evidence="2">Uncharacterized protein</fullName>
    </submittedName>
</protein>
<evidence type="ECO:0000313" key="1">
    <source>
        <dbReference type="Proteomes" id="UP000025227"/>
    </source>
</evidence>
<sequence>MHSTKTSTLANFVIYGRRSSRNATIDTFAWYAVVECSTRRVRFVIENGKLDSTNESDIHKKVAEECGSPQAGSSSWRRGETCLVRHQIYRSSWSTRAGIVCFSQHFSYSNMNHRA</sequence>
<dbReference type="AlphaFoldDB" id="A0A7I4YP10"/>
<name>A0A7I4YP10_HAECO</name>
<proteinExistence type="predicted"/>
<dbReference type="Proteomes" id="UP000025227">
    <property type="component" value="Unplaced"/>
</dbReference>
<accession>A0A7I4YP10</accession>